<feature type="modified residue" description="4-aspartylphosphate" evidence="4">
    <location>
        <position position="59"/>
    </location>
</feature>
<organism evidence="7 8">
    <name type="scientific">Stenotrophomonas panacihumi</name>
    <dbReference type="NCBI Taxonomy" id="676599"/>
    <lineage>
        <taxon>Bacteria</taxon>
        <taxon>Pseudomonadati</taxon>
        <taxon>Pseudomonadota</taxon>
        <taxon>Gammaproteobacteria</taxon>
        <taxon>Lysobacterales</taxon>
        <taxon>Lysobacteraceae</taxon>
        <taxon>Stenotrophomonas</taxon>
    </lineage>
</organism>
<dbReference type="InterPro" id="IPR036641">
    <property type="entry name" value="HPT_dom_sf"/>
</dbReference>
<dbReference type="InterPro" id="IPR001789">
    <property type="entry name" value="Sig_transdc_resp-reg_receiver"/>
</dbReference>
<dbReference type="InterPro" id="IPR011006">
    <property type="entry name" value="CheY-like_superfamily"/>
</dbReference>
<proteinExistence type="predicted"/>
<evidence type="ECO:0000256" key="4">
    <source>
        <dbReference type="PROSITE-ProRule" id="PRU00169"/>
    </source>
</evidence>
<feature type="domain" description="Response regulatory" evidence="5">
    <location>
        <begin position="10"/>
        <end position="122"/>
    </location>
</feature>
<evidence type="ECO:0000259" key="6">
    <source>
        <dbReference type="PROSITE" id="PS50894"/>
    </source>
</evidence>
<dbReference type="EMBL" id="LLXU01000052">
    <property type="protein sequence ID" value="KRG46780.1"/>
    <property type="molecule type" value="Genomic_DNA"/>
</dbReference>
<dbReference type="Gene3D" id="3.40.50.2300">
    <property type="match status" value="1"/>
</dbReference>
<gene>
    <name evidence="7" type="ORF">ARC20_04780</name>
</gene>
<dbReference type="PANTHER" id="PTHR44591:SF21">
    <property type="entry name" value="TWO-COMPONENT RESPONSE REGULATOR"/>
    <property type="match status" value="1"/>
</dbReference>
<dbReference type="SMART" id="SM00448">
    <property type="entry name" value="REC"/>
    <property type="match status" value="1"/>
</dbReference>
<evidence type="ECO:0000313" key="7">
    <source>
        <dbReference type="EMBL" id="KRG46780.1"/>
    </source>
</evidence>
<dbReference type="Pfam" id="PF01627">
    <property type="entry name" value="Hpt"/>
    <property type="match status" value="1"/>
</dbReference>
<dbReference type="Pfam" id="PF00072">
    <property type="entry name" value="Response_reg"/>
    <property type="match status" value="1"/>
</dbReference>
<feature type="modified residue" description="Phosphohistidine" evidence="3">
    <location>
        <position position="191"/>
    </location>
</feature>
<evidence type="ECO:0000256" key="1">
    <source>
        <dbReference type="ARBA" id="ARBA00022553"/>
    </source>
</evidence>
<accession>A0A0R0ANG9</accession>
<dbReference type="AlphaFoldDB" id="A0A0R0ANG9"/>
<name>A0A0R0ANG9_9GAMM</name>
<evidence type="ECO:0000259" key="5">
    <source>
        <dbReference type="PROSITE" id="PS50110"/>
    </source>
</evidence>
<dbReference type="PANTHER" id="PTHR44591">
    <property type="entry name" value="STRESS RESPONSE REGULATOR PROTEIN 1"/>
    <property type="match status" value="1"/>
</dbReference>
<dbReference type="RefSeq" id="WP_057644404.1">
    <property type="nucleotide sequence ID" value="NZ_LLXU01000052.1"/>
</dbReference>
<dbReference type="CDD" id="cd00156">
    <property type="entry name" value="REC"/>
    <property type="match status" value="1"/>
</dbReference>
<dbReference type="PROSITE" id="PS50110">
    <property type="entry name" value="RESPONSE_REGULATORY"/>
    <property type="match status" value="1"/>
</dbReference>
<dbReference type="OrthoDB" id="5966285at2"/>
<dbReference type="GO" id="GO:0000160">
    <property type="term" value="P:phosphorelay signal transduction system"/>
    <property type="evidence" value="ECO:0007669"/>
    <property type="project" value="UniProtKB-KW"/>
</dbReference>
<dbReference type="InterPro" id="IPR050595">
    <property type="entry name" value="Bact_response_regulator"/>
</dbReference>
<dbReference type="SUPFAM" id="SSF47226">
    <property type="entry name" value="Histidine-containing phosphotransfer domain, HPT domain"/>
    <property type="match status" value="1"/>
</dbReference>
<dbReference type="GO" id="GO:0004672">
    <property type="term" value="F:protein kinase activity"/>
    <property type="evidence" value="ECO:0007669"/>
    <property type="project" value="UniProtKB-ARBA"/>
</dbReference>
<sequence>MASREPPRPRVLLVEDDPISLGFFQAALEPLALRLDSADSLAAALERSRDVRHDLWLIDAHLPDGSGSELLARLRTLHPGTPAVAHTADAGATARLLADGFLDVLIKPLPALELQQQVRRRLPTRAGSEAMGTIVIQRDWDEDAALAALNGQQHHLNALRELFLSELPGTRDAVDSALRQDDEPTLRNHLHRLQASCGFVGAARLAQAVRELRGDPHSPIARHHFHDAVAALLH</sequence>
<evidence type="ECO:0000313" key="8">
    <source>
        <dbReference type="Proteomes" id="UP000051802"/>
    </source>
</evidence>
<keyword evidence="8" id="KW-1185">Reference proteome</keyword>
<comment type="caution">
    <text evidence="7">The sequence shown here is derived from an EMBL/GenBank/DDBJ whole genome shotgun (WGS) entry which is preliminary data.</text>
</comment>
<reference evidence="7 8" key="1">
    <citation type="submission" date="2015-10" db="EMBL/GenBank/DDBJ databases">
        <title>Genome sequencing and analysis of members of genus Stenotrophomonas.</title>
        <authorList>
            <person name="Patil P.P."/>
            <person name="Midha S."/>
            <person name="Patil P.B."/>
        </authorList>
    </citation>
    <scope>NUCLEOTIDE SEQUENCE [LARGE SCALE GENOMIC DNA]</scope>
    <source>
        <strain evidence="7 8">JCM 16536</strain>
    </source>
</reference>
<keyword evidence="2" id="KW-0902">Two-component regulatory system</keyword>
<keyword evidence="1 4" id="KW-0597">Phosphoprotein</keyword>
<dbReference type="InterPro" id="IPR008207">
    <property type="entry name" value="Sig_transdc_His_kin_Hpt_dom"/>
</dbReference>
<evidence type="ECO:0000256" key="2">
    <source>
        <dbReference type="ARBA" id="ARBA00023012"/>
    </source>
</evidence>
<feature type="domain" description="HPt" evidence="6">
    <location>
        <begin position="152"/>
        <end position="234"/>
    </location>
</feature>
<protein>
    <submittedName>
        <fullName evidence="7">Transcriptional regulator</fullName>
    </submittedName>
</protein>
<dbReference type="STRING" id="676599.ARC20_04780"/>
<evidence type="ECO:0000256" key="3">
    <source>
        <dbReference type="PROSITE-ProRule" id="PRU00110"/>
    </source>
</evidence>
<dbReference type="SUPFAM" id="SSF52172">
    <property type="entry name" value="CheY-like"/>
    <property type="match status" value="1"/>
</dbReference>
<dbReference type="Proteomes" id="UP000051802">
    <property type="component" value="Unassembled WGS sequence"/>
</dbReference>
<dbReference type="Gene3D" id="1.20.120.160">
    <property type="entry name" value="HPT domain"/>
    <property type="match status" value="1"/>
</dbReference>
<dbReference type="PROSITE" id="PS50894">
    <property type="entry name" value="HPT"/>
    <property type="match status" value="1"/>
</dbReference>